<sequence>IDDIAIDGKKVTITLDASKGLDNGNAKFQTEGTGTPLTGKADDGTTAGTAATGGRTANSRIAAGGIATIEVNCSTELEANEMRGLLLLKDSVRGKHAARAK</sequence>
<feature type="non-terminal residue" evidence="1">
    <location>
        <position position="1"/>
    </location>
</feature>
<proteinExistence type="predicted"/>
<reference evidence="1" key="1">
    <citation type="submission" date="2021-06" db="EMBL/GenBank/DDBJ databases">
        <authorList>
            <person name="Kallberg Y."/>
            <person name="Tangrot J."/>
            <person name="Rosling A."/>
        </authorList>
    </citation>
    <scope>NUCLEOTIDE SEQUENCE</scope>
    <source>
        <strain evidence="1">MA461A</strain>
    </source>
</reference>
<comment type="caution">
    <text evidence="1">The sequence shown here is derived from an EMBL/GenBank/DDBJ whole genome shotgun (WGS) entry which is preliminary data.</text>
</comment>
<organism evidence="1 2">
    <name type="scientific">Racocetra persica</name>
    <dbReference type="NCBI Taxonomy" id="160502"/>
    <lineage>
        <taxon>Eukaryota</taxon>
        <taxon>Fungi</taxon>
        <taxon>Fungi incertae sedis</taxon>
        <taxon>Mucoromycota</taxon>
        <taxon>Glomeromycotina</taxon>
        <taxon>Glomeromycetes</taxon>
        <taxon>Diversisporales</taxon>
        <taxon>Gigasporaceae</taxon>
        <taxon>Racocetra</taxon>
    </lineage>
</organism>
<gene>
    <name evidence="1" type="ORF">RPERSI_LOCUS20623</name>
</gene>
<protein>
    <submittedName>
        <fullName evidence="1">31260_t:CDS:1</fullName>
    </submittedName>
</protein>
<dbReference type="Proteomes" id="UP000789920">
    <property type="component" value="Unassembled WGS sequence"/>
</dbReference>
<accession>A0ACA9RKU3</accession>
<evidence type="ECO:0000313" key="1">
    <source>
        <dbReference type="EMBL" id="CAG8798979.1"/>
    </source>
</evidence>
<name>A0ACA9RKU3_9GLOM</name>
<dbReference type="EMBL" id="CAJVQC010058704">
    <property type="protein sequence ID" value="CAG8798979.1"/>
    <property type="molecule type" value="Genomic_DNA"/>
</dbReference>
<evidence type="ECO:0000313" key="2">
    <source>
        <dbReference type="Proteomes" id="UP000789920"/>
    </source>
</evidence>
<keyword evidence="2" id="KW-1185">Reference proteome</keyword>